<accession>A0A1V9YUW7</accession>
<gene>
    <name evidence="2" type="ORF">ACHHYP_20256</name>
</gene>
<keyword evidence="1" id="KW-0472">Membrane</keyword>
<evidence type="ECO:0000313" key="2">
    <source>
        <dbReference type="EMBL" id="OQR89471.1"/>
    </source>
</evidence>
<evidence type="ECO:0000256" key="1">
    <source>
        <dbReference type="SAM" id="Phobius"/>
    </source>
</evidence>
<sequence length="71" mass="7577">MYTSLLDTYLPCLFIAIGVFNAYRLVGSVLFLVGSCYNACCVADVYDAAITRRGYALLGTGPSPFCPPGTL</sequence>
<comment type="caution">
    <text evidence="2">The sequence shown here is derived from an EMBL/GenBank/DDBJ whole genome shotgun (WGS) entry which is preliminary data.</text>
</comment>
<keyword evidence="1" id="KW-1133">Transmembrane helix</keyword>
<feature type="transmembrane region" description="Helical" evidence="1">
    <location>
        <begin position="12"/>
        <end position="33"/>
    </location>
</feature>
<dbReference type="Proteomes" id="UP000243579">
    <property type="component" value="Unassembled WGS sequence"/>
</dbReference>
<evidence type="ECO:0000313" key="3">
    <source>
        <dbReference type="Proteomes" id="UP000243579"/>
    </source>
</evidence>
<organism evidence="2 3">
    <name type="scientific">Achlya hypogyna</name>
    <name type="common">Oomycete</name>
    <name type="synonym">Protoachlya hypogyna</name>
    <dbReference type="NCBI Taxonomy" id="1202772"/>
    <lineage>
        <taxon>Eukaryota</taxon>
        <taxon>Sar</taxon>
        <taxon>Stramenopiles</taxon>
        <taxon>Oomycota</taxon>
        <taxon>Saprolegniomycetes</taxon>
        <taxon>Saprolegniales</taxon>
        <taxon>Achlyaceae</taxon>
        <taxon>Achlya</taxon>
    </lineage>
</organism>
<keyword evidence="1" id="KW-0812">Transmembrane</keyword>
<dbReference type="EMBL" id="JNBR01000812">
    <property type="protein sequence ID" value="OQR89471.1"/>
    <property type="molecule type" value="Genomic_DNA"/>
</dbReference>
<name>A0A1V9YUW7_ACHHY</name>
<reference evidence="2 3" key="1">
    <citation type="journal article" date="2014" name="Genome Biol. Evol.">
        <title>The secreted proteins of Achlya hypogyna and Thraustotheca clavata identify the ancestral oomycete secretome and reveal gene acquisitions by horizontal gene transfer.</title>
        <authorList>
            <person name="Misner I."/>
            <person name="Blouin N."/>
            <person name="Leonard G."/>
            <person name="Richards T.A."/>
            <person name="Lane C.E."/>
        </authorList>
    </citation>
    <scope>NUCLEOTIDE SEQUENCE [LARGE SCALE GENOMIC DNA]</scope>
    <source>
        <strain evidence="2 3">ATCC 48635</strain>
    </source>
</reference>
<proteinExistence type="predicted"/>
<protein>
    <submittedName>
        <fullName evidence="2">Uncharacterized protein</fullName>
    </submittedName>
</protein>
<keyword evidence="3" id="KW-1185">Reference proteome</keyword>
<dbReference type="AlphaFoldDB" id="A0A1V9YUW7"/>